<dbReference type="RefSeq" id="WP_053941786.1">
    <property type="nucleotide sequence ID" value="NZ_CDMH01000058.1"/>
</dbReference>
<name>A0A0K2X756_9HELI</name>
<dbReference type="Pfam" id="PF18059">
    <property type="entry name" value="Csd3_N"/>
    <property type="match status" value="1"/>
</dbReference>
<comment type="cofactor">
    <cofactor evidence="1">
        <name>Zn(2+)</name>
        <dbReference type="ChEBI" id="CHEBI:29105"/>
    </cofactor>
</comment>
<feature type="domain" description="Csd3 N-terminal" evidence="8">
    <location>
        <begin position="23"/>
        <end position="105"/>
    </location>
</feature>
<proteinExistence type="predicted"/>
<keyword evidence="3" id="KW-0479">Metal-binding</keyword>
<evidence type="ECO:0000259" key="7">
    <source>
        <dbReference type="Pfam" id="PF01551"/>
    </source>
</evidence>
<reference evidence="9" key="1">
    <citation type="submission" date="2014-12" db="EMBL/GenBank/DDBJ databases">
        <title>Whole genome sequences of four Staphylococcus schleiferi canine isolates.</title>
        <authorList>
            <person name="Misic A.M."/>
            <person name="Cain C."/>
            <person name="Morris D.O."/>
            <person name="Rankin S."/>
            <person name="Beiting D."/>
        </authorList>
    </citation>
    <scope>NUCLEOTIDE SEQUENCE</scope>
    <source>
        <strain evidence="9">ASB11</strain>
        <strain evidence="10">ASB13</strain>
        <strain evidence="11">ASB9</strain>
    </source>
</reference>
<protein>
    <submittedName>
        <fullName evidence="9">Membrane proteins related to metalloendopeptidases</fullName>
    </submittedName>
</protein>
<dbReference type="Pfam" id="PF01551">
    <property type="entry name" value="Peptidase_M23"/>
    <property type="match status" value="1"/>
</dbReference>
<reference evidence="13 14" key="3">
    <citation type="submission" date="2014-12" db="EMBL/GenBank/DDBJ databases">
        <authorList>
            <person name="Jaenicke S."/>
        </authorList>
    </citation>
    <scope>NUCLEOTIDE SEQUENCE [LARGE SCALE GENOMIC DNA]</scope>
</reference>
<dbReference type="STRING" id="1578720.HAL011_12190"/>
<keyword evidence="6" id="KW-0482">Metalloprotease</keyword>
<evidence type="ECO:0000313" key="14">
    <source>
        <dbReference type="Proteomes" id="UP000045175"/>
    </source>
</evidence>
<evidence type="ECO:0000256" key="4">
    <source>
        <dbReference type="ARBA" id="ARBA00022801"/>
    </source>
</evidence>
<evidence type="ECO:0000313" key="12">
    <source>
        <dbReference type="Proteomes" id="UP000038622"/>
    </source>
</evidence>
<evidence type="ECO:0000256" key="6">
    <source>
        <dbReference type="ARBA" id="ARBA00023049"/>
    </source>
</evidence>
<accession>A0A0K2X756</accession>
<dbReference type="EMBL" id="CDMN01000002">
    <property type="protein sequence ID" value="CRF43502.1"/>
    <property type="molecule type" value="Genomic_DNA"/>
</dbReference>
<evidence type="ECO:0000256" key="2">
    <source>
        <dbReference type="ARBA" id="ARBA00022670"/>
    </source>
</evidence>
<dbReference type="OrthoDB" id="9815245at2"/>
<keyword evidence="2" id="KW-0645">Protease</keyword>
<dbReference type="Proteomes" id="UP000038622">
    <property type="component" value="Unassembled WGS sequence"/>
</dbReference>
<feature type="domain" description="M23ase beta-sheet core" evidence="7">
    <location>
        <begin position="239"/>
        <end position="335"/>
    </location>
</feature>
<evidence type="ECO:0000259" key="8">
    <source>
        <dbReference type="Pfam" id="PF18059"/>
    </source>
</evidence>
<evidence type="ECO:0000256" key="3">
    <source>
        <dbReference type="ARBA" id="ARBA00022723"/>
    </source>
</evidence>
<dbReference type="InterPro" id="IPR050570">
    <property type="entry name" value="Cell_wall_metabolism_enzyme"/>
</dbReference>
<evidence type="ECO:0000256" key="1">
    <source>
        <dbReference type="ARBA" id="ARBA00001947"/>
    </source>
</evidence>
<keyword evidence="12" id="KW-1185">Reference proteome</keyword>
<keyword evidence="5" id="KW-0862">Zinc</keyword>
<dbReference type="PANTHER" id="PTHR21666">
    <property type="entry name" value="PEPTIDASE-RELATED"/>
    <property type="match status" value="1"/>
</dbReference>
<dbReference type="GO" id="GO:0004222">
    <property type="term" value="F:metalloendopeptidase activity"/>
    <property type="evidence" value="ECO:0007669"/>
    <property type="project" value="TreeGrafter"/>
</dbReference>
<dbReference type="InterPro" id="IPR040653">
    <property type="entry name" value="Csd3_N"/>
</dbReference>
<sequence>MIRLVLVWLFCVNLGTAAVGQRLIWENGMTLLGFFNKHHIDPKIYYNLSYQDKELGTEIRAGVPYYVLKDDNNQLLQVLVPVGESVQLRLYKDSSGQYNLDFIPIIYSSAQKTLTMRIKHSPYHDILKATGDAKLAQEFIGIYKETLNLKRAVIKDDQLNLIYTRKYRLNQPFGYPSIKAAMLQTHRRNHYVFAYRGKYYDEMGREVVEFLLETPVRYTRISSRFSLGRMHPILKQVRPHFGVDFAAKKGSLIHAATDGYIVSMGRKGGYGNAIEIKHGQDLRMVYAHMSAFARGLHMHSYVKRGQVIGRVGSTGLSTGPHLHFGVYRNDRPIDPLGRIRTAKSQLSGHEKQLFSQAIKPYLKSLEDMTSFEYAQKENTKNTD</sequence>
<dbReference type="Proteomes" id="UP000045175">
    <property type="component" value="Unassembled WGS sequence"/>
</dbReference>
<evidence type="ECO:0000313" key="9">
    <source>
        <dbReference type="EMBL" id="CRF41423.1"/>
    </source>
</evidence>
<dbReference type="GO" id="GO:0046872">
    <property type="term" value="F:metal ion binding"/>
    <property type="evidence" value="ECO:0007669"/>
    <property type="project" value="UniProtKB-KW"/>
</dbReference>
<dbReference type="Gene3D" id="3.10.450.350">
    <property type="match status" value="1"/>
</dbReference>
<dbReference type="PANTHER" id="PTHR21666:SF288">
    <property type="entry name" value="CELL DIVISION PROTEIN YTFB"/>
    <property type="match status" value="1"/>
</dbReference>
<dbReference type="Proteomes" id="UP000041394">
    <property type="component" value="Unassembled WGS sequence"/>
</dbReference>
<dbReference type="Gene3D" id="2.70.70.10">
    <property type="entry name" value="Glucose Permease (Domain IIA)"/>
    <property type="match status" value="1"/>
</dbReference>
<reference evidence="12" key="2">
    <citation type="submission" date="2014-12" db="EMBL/GenBank/DDBJ databases">
        <authorList>
            <person name="Smet A."/>
        </authorList>
    </citation>
    <scope>NUCLEOTIDE SEQUENCE [LARGE SCALE GENOMIC DNA]</scope>
</reference>
<dbReference type="CDD" id="cd12797">
    <property type="entry name" value="M23_peptidase"/>
    <property type="match status" value="1"/>
</dbReference>
<dbReference type="GO" id="GO:0006508">
    <property type="term" value="P:proteolysis"/>
    <property type="evidence" value="ECO:0007669"/>
    <property type="project" value="UniProtKB-KW"/>
</dbReference>
<dbReference type="EMBL" id="CDMH01000058">
    <property type="protein sequence ID" value="CRF43197.1"/>
    <property type="molecule type" value="Genomic_DNA"/>
</dbReference>
<keyword evidence="4" id="KW-0378">Hydrolase</keyword>
<evidence type="ECO:0000313" key="11">
    <source>
        <dbReference type="EMBL" id="CRF43502.1"/>
    </source>
</evidence>
<evidence type="ECO:0000313" key="10">
    <source>
        <dbReference type="EMBL" id="CRF43197.1"/>
    </source>
</evidence>
<dbReference type="SUPFAM" id="SSF51261">
    <property type="entry name" value="Duplicated hybrid motif"/>
    <property type="match status" value="1"/>
</dbReference>
<dbReference type="InterPro" id="IPR011055">
    <property type="entry name" value="Dup_hybrid_motif"/>
</dbReference>
<dbReference type="AlphaFoldDB" id="A0A0K2X756"/>
<dbReference type="InterPro" id="IPR016047">
    <property type="entry name" value="M23ase_b-sheet_dom"/>
</dbReference>
<dbReference type="EMBL" id="CDML01000039">
    <property type="protein sequence ID" value="CRF41423.1"/>
    <property type="molecule type" value="Genomic_DNA"/>
</dbReference>
<gene>
    <name evidence="9" type="ORF">HAL011_12190</name>
    <name evidence="10" type="ORF">HAL013_14220</name>
    <name evidence="11" type="ORF">HAL09_00440</name>
</gene>
<organism evidence="9 12">
    <name type="scientific">Helicobacter ailurogastricus</name>
    <dbReference type="NCBI Taxonomy" id="1578720"/>
    <lineage>
        <taxon>Bacteria</taxon>
        <taxon>Pseudomonadati</taxon>
        <taxon>Campylobacterota</taxon>
        <taxon>Epsilonproteobacteria</taxon>
        <taxon>Campylobacterales</taxon>
        <taxon>Helicobacteraceae</taxon>
        <taxon>Helicobacter</taxon>
    </lineage>
</organism>
<evidence type="ECO:0000256" key="5">
    <source>
        <dbReference type="ARBA" id="ARBA00022833"/>
    </source>
</evidence>
<evidence type="ECO:0000313" key="13">
    <source>
        <dbReference type="Proteomes" id="UP000041394"/>
    </source>
</evidence>